<keyword evidence="2" id="KW-1185">Reference proteome</keyword>
<evidence type="ECO:0000313" key="2">
    <source>
        <dbReference type="Proteomes" id="UP000265520"/>
    </source>
</evidence>
<protein>
    <submittedName>
        <fullName evidence="1">Uncharacterized protein</fullName>
    </submittedName>
</protein>
<dbReference type="Proteomes" id="UP000265520">
    <property type="component" value="Unassembled WGS sequence"/>
</dbReference>
<accession>A0A392RXY5</accession>
<dbReference type="AlphaFoldDB" id="A0A392RXY5"/>
<dbReference type="EMBL" id="LXQA010292988">
    <property type="protein sequence ID" value="MCI41491.1"/>
    <property type="molecule type" value="Genomic_DNA"/>
</dbReference>
<reference evidence="1 2" key="1">
    <citation type="journal article" date="2018" name="Front. Plant Sci.">
        <title>Red Clover (Trifolium pratense) and Zigzag Clover (T. medium) - A Picture of Genomic Similarities and Differences.</title>
        <authorList>
            <person name="Dluhosova J."/>
            <person name="Istvanek J."/>
            <person name="Nedelnik J."/>
            <person name="Repkova J."/>
        </authorList>
    </citation>
    <scope>NUCLEOTIDE SEQUENCE [LARGE SCALE GENOMIC DNA]</scope>
    <source>
        <strain evidence="2">cv. 10/8</strain>
        <tissue evidence="1">Leaf</tissue>
    </source>
</reference>
<comment type="caution">
    <text evidence="1">The sequence shown here is derived from an EMBL/GenBank/DDBJ whole genome shotgun (WGS) entry which is preliminary data.</text>
</comment>
<feature type="non-terminal residue" evidence="1">
    <location>
        <position position="31"/>
    </location>
</feature>
<organism evidence="1 2">
    <name type="scientific">Trifolium medium</name>
    <dbReference type="NCBI Taxonomy" id="97028"/>
    <lineage>
        <taxon>Eukaryota</taxon>
        <taxon>Viridiplantae</taxon>
        <taxon>Streptophyta</taxon>
        <taxon>Embryophyta</taxon>
        <taxon>Tracheophyta</taxon>
        <taxon>Spermatophyta</taxon>
        <taxon>Magnoliopsida</taxon>
        <taxon>eudicotyledons</taxon>
        <taxon>Gunneridae</taxon>
        <taxon>Pentapetalae</taxon>
        <taxon>rosids</taxon>
        <taxon>fabids</taxon>
        <taxon>Fabales</taxon>
        <taxon>Fabaceae</taxon>
        <taxon>Papilionoideae</taxon>
        <taxon>50 kb inversion clade</taxon>
        <taxon>NPAAA clade</taxon>
        <taxon>Hologalegina</taxon>
        <taxon>IRL clade</taxon>
        <taxon>Trifolieae</taxon>
        <taxon>Trifolium</taxon>
    </lineage>
</organism>
<sequence length="31" mass="3265">MSLFVTGYTTPTAASSALSPLFQFGGTLRLE</sequence>
<proteinExistence type="predicted"/>
<evidence type="ECO:0000313" key="1">
    <source>
        <dbReference type="EMBL" id="MCI41491.1"/>
    </source>
</evidence>
<name>A0A392RXY5_9FABA</name>